<dbReference type="PROSITE" id="PS50893">
    <property type="entry name" value="ABC_TRANSPORTER_2"/>
    <property type="match status" value="1"/>
</dbReference>
<dbReference type="SUPFAM" id="SSF52540">
    <property type="entry name" value="P-loop containing nucleoside triphosphate hydrolases"/>
    <property type="match status" value="1"/>
</dbReference>
<dbReference type="InterPro" id="IPR003439">
    <property type="entry name" value="ABC_transporter-like_ATP-bd"/>
</dbReference>
<dbReference type="EMBL" id="BAAAON010000001">
    <property type="protein sequence ID" value="GAA2173190.1"/>
    <property type="molecule type" value="Genomic_DNA"/>
</dbReference>
<dbReference type="SMART" id="SM00382">
    <property type="entry name" value="AAA"/>
    <property type="match status" value="1"/>
</dbReference>
<evidence type="ECO:0000259" key="7">
    <source>
        <dbReference type="PROSITE" id="PS50893"/>
    </source>
</evidence>
<feature type="chain" id="PRO_5047083224" evidence="6">
    <location>
        <begin position="22"/>
        <end position="361"/>
    </location>
</feature>
<evidence type="ECO:0000313" key="9">
    <source>
        <dbReference type="Proteomes" id="UP001500974"/>
    </source>
</evidence>
<feature type="domain" description="ABC transporter" evidence="7">
    <location>
        <begin position="53"/>
        <end position="279"/>
    </location>
</feature>
<dbReference type="CDD" id="cd03230">
    <property type="entry name" value="ABC_DR_subfamily_A"/>
    <property type="match status" value="1"/>
</dbReference>
<dbReference type="Gene3D" id="3.40.50.300">
    <property type="entry name" value="P-loop containing nucleotide triphosphate hydrolases"/>
    <property type="match status" value="1"/>
</dbReference>
<evidence type="ECO:0000256" key="1">
    <source>
        <dbReference type="ARBA" id="ARBA00004202"/>
    </source>
</evidence>
<dbReference type="PANTHER" id="PTHR42711:SF17">
    <property type="entry name" value="ABC TRANSPORTER ATP-BINDING PROTEIN"/>
    <property type="match status" value="1"/>
</dbReference>
<evidence type="ECO:0000256" key="5">
    <source>
        <dbReference type="ARBA" id="ARBA00023251"/>
    </source>
</evidence>
<proteinExistence type="predicted"/>
<gene>
    <name evidence="8" type="ORF">GCM10009784_06570</name>
</gene>
<keyword evidence="5" id="KW-0046">Antibiotic resistance</keyword>
<dbReference type="PANTHER" id="PTHR42711">
    <property type="entry name" value="ABC TRANSPORTER ATP-BINDING PROTEIN"/>
    <property type="match status" value="1"/>
</dbReference>
<dbReference type="GO" id="GO:0005524">
    <property type="term" value="F:ATP binding"/>
    <property type="evidence" value="ECO:0007669"/>
    <property type="project" value="UniProtKB-KW"/>
</dbReference>
<keyword evidence="6" id="KW-0732">Signal</keyword>
<keyword evidence="4 8" id="KW-0067">ATP-binding</keyword>
<sequence>MVLLLLLLVLGFDFLETTTQAVWVVPDFAGGVTHTNTYTHPLTTRNGYLMTIATLTNVSKRYPGIDRPALENLSLSIMPGSIVVLVGANGSGKTTAMEILSGLREADSGSVVINGRKVVPGGQHRYDIGVQLQEGGLPQRLKVKEAVRSVSALYQDPGPVDSILHQLGLTDRMNQMVDRLSGGWQRRLDIALACVGRPQLLILDEPSSGLDPMARAEMWEFLRSLRSRGTAVLASTHDLTEAEAFADRLLLLHQGKLLLDGTVPQVLASAGGEWRIRLTEASDQTEAFLRNRGERPLRQGENISVVGERHHLERLSRDIDLERAAGGLSYSDLLSGPIRLEDVYAYAANLTPTASTSGGSS</sequence>
<evidence type="ECO:0000256" key="2">
    <source>
        <dbReference type="ARBA" id="ARBA00022448"/>
    </source>
</evidence>
<comment type="subcellular location">
    <subcellularLocation>
        <location evidence="1">Cell membrane</location>
        <topology evidence="1">Peripheral membrane protein</topology>
    </subcellularLocation>
</comment>
<dbReference type="Proteomes" id="UP001500974">
    <property type="component" value="Unassembled WGS sequence"/>
</dbReference>
<evidence type="ECO:0000313" key="8">
    <source>
        <dbReference type="EMBL" id="GAA2173190.1"/>
    </source>
</evidence>
<keyword evidence="9" id="KW-1185">Reference proteome</keyword>
<feature type="signal peptide" evidence="6">
    <location>
        <begin position="1"/>
        <end position="21"/>
    </location>
</feature>
<name>A0ABP5MF21_9MICC</name>
<comment type="caution">
    <text evidence="8">The sequence shown here is derived from an EMBL/GenBank/DDBJ whole genome shotgun (WGS) entry which is preliminary data.</text>
</comment>
<keyword evidence="3" id="KW-0547">Nucleotide-binding</keyword>
<protein>
    <submittedName>
        <fullName evidence="8">ABC transporter ATP-binding protein</fullName>
    </submittedName>
</protein>
<evidence type="ECO:0000256" key="4">
    <source>
        <dbReference type="ARBA" id="ARBA00022840"/>
    </source>
</evidence>
<keyword evidence="2" id="KW-0813">Transport</keyword>
<evidence type="ECO:0000256" key="3">
    <source>
        <dbReference type="ARBA" id="ARBA00022741"/>
    </source>
</evidence>
<evidence type="ECO:0000256" key="6">
    <source>
        <dbReference type="SAM" id="SignalP"/>
    </source>
</evidence>
<dbReference type="RefSeq" id="WP_346027451.1">
    <property type="nucleotide sequence ID" value="NZ_BAAAON010000001.1"/>
</dbReference>
<dbReference type="InterPro" id="IPR027417">
    <property type="entry name" value="P-loop_NTPase"/>
</dbReference>
<accession>A0ABP5MF21</accession>
<dbReference type="Pfam" id="PF00005">
    <property type="entry name" value="ABC_tran"/>
    <property type="match status" value="1"/>
</dbReference>
<organism evidence="8 9">
    <name type="scientific">Arthrobacter parietis</name>
    <dbReference type="NCBI Taxonomy" id="271434"/>
    <lineage>
        <taxon>Bacteria</taxon>
        <taxon>Bacillati</taxon>
        <taxon>Actinomycetota</taxon>
        <taxon>Actinomycetes</taxon>
        <taxon>Micrococcales</taxon>
        <taxon>Micrococcaceae</taxon>
        <taxon>Arthrobacter</taxon>
    </lineage>
</organism>
<reference evidence="9" key="1">
    <citation type="journal article" date="2019" name="Int. J. Syst. Evol. Microbiol.">
        <title>The Global Catalogue of Microorganisms (GCM) 10K type strain sequencing project: providing services to taxonomists for standard genome sequencing and annotation.</title>
        <authorList>
            <consortium name="The Broad Institute Genomics Platform"/>
            <consortium name="The Broad Institute Genome Sequencing Center for Infectious Disease"/>
            <person name="Wu L."/>
            <person name="Ma J."/>
        </authorList>
    </citation>
    <scope>NUCLEOTIDE SEQUENCE [LARGE SCALE GENOMIC DNA]</scope>
    <source>
        <strain evidence="9">JCM 14917</strain>
    </source>
</reference>
<dbReference type="InterPro" id="IPR050763">
    <property type="entry name" value="ABC_transporter_ATP-binding"/>
</dbReference>
<dbReference type="InterPro" id="IPR003593">
    <property type="entry name" value="AAA+_ATPase"/>
</dbReference>